<dbReference type="SUPFAM" id="SSF101690">
    <property type="entry name" value="PAZ domain"/>
    <property type="match status" value="1"/>
</dbReference>
<dbReference type="GO" id="GO:0003723">
    <property type="term" value="F:RNA binding"/>
    <property type="evidence" value="ECO:0007669"/>
    <property type="project" value="InterPro"/>
</dbReference>
<dbReference type="Pfam" id="PF08699">
    <property type="entry name" value="ArgoL1"/>
    <property type="match status" value="1"/>
</dbReference>
<dbReference type="PANTHER" id="PTHR22891">
    <property type="entry name" value="EUKARYOTIC TRANSLATION INITIATION FACTOR 2C"/>
    <property type="match status" value="1"/>
</dbReference>
<dbReference type="CDD" id="cd04657">
    <property type="entry name" value="Piwi_ago-like"/>
    <property type="match status" value="1"/>
</dbReference>
<protein>
    <submittedName>
        <fullName evidence="4">Uncharacterized protein</fullName>
    </submittedName>
</protein>
<dbReference type="SMART" id="SM00950">
    <property type="entry name" value="Piwi"/>
    <property type="match status" value="1"/>
</dbReference>
<dbReference type="CDD" id="cd02846">
    <property type="entry name" value="PAZ_argonaute_like"/>
    <property type="match status" value="1"/>
</dbReference>
<accession>A0A7R9QL98</accession>
<dbReference type="SUPFAM" id="SSF53098">
    <property type="entry name" value="Ribonuclease H-like"/>
    <property type="match status" value="1"/>
</dbReference>
<evidence type="ECO:0000313" key="4">
    <source>
        <dbReference type="EMBL" id="CAD7650278.1"/>
    </source>
</evidence>
<dbReference type="SMART" id="SM01163">
    <property type="entry name" value="DUF1785"/>
    <property type="match status" value="1"/>
</dbReference>
<dbReference type="Gene3D" id="3.40.50.2300">
    <property type="match status" value="1"/>
</dbReference>
<dbReference type="InterPro" id="IPR045246">
    <property type="entry name" value="Piwi_ago-like"/>
</dbReference>
<evidence type="ECO:0000313" key="5">
    <source>
        <dbReference type="Proteomes" id="UP000728032"/>
    </source>
</evidence>
<organism evidence="4">
    <name type="scientific">Oppiella nova</name>
    <dbReference type="NCBI Taxonomy" id="334625"/>
    <lineage>
        <taxon>Eukaryota</taxon>
        <taxon>Metazoa</taxon>
        <taxon>Ecdysozoa</taxon>
        <taxon>Arthropoda</taxon>
        <taxon>Chelicerata</taxon>
        <taxon>Arachnida</taxon>
        <taxon>Acari</taxon>
        <taxon>Acariformes</taxon>
        <taxon>Sarcoptiformes</taxon>
        <taxon>Oribatida</taxon>
        <taxon>Brachypylina</taxon>
        <taxon>Oppioidea</taxon>
        <taxon>Oppiidae</taxon>
        <taxon>Oppiella</taxon>
    </lineage>
</organism>
<dbReference type="Pfam" id="PF16486">
    <property type="entry name" value="ArgoN"/>
    <property type="match status" value="1"/>
</dbReference>
<dbReference type="AlphaFoldDB" id="A0A7R9QL98"/>
<sequence length="932" mass="105136">MSSSIGRSKTSSSTKSSETSSSVSLFAIRPNAGTEGRVMEVVANHFPMKFTSDLMVYHYDVDMEPMRLNQELSQMTFSDDTADKSDKRRAKKLNSKVYRIVVEEAIKRYSGPGELFDGVLPVFDGQKNMYTRKELDLERFAVKGGPSLPADTDRVVARIKVEVNEDGHETMYALNIKNASVIDMNGLKKYFEKQTFTIPSDALQVLNIILRHAPSITKIPVGNSLYAPASEAKGMRKDIGGGRQLAYGYFQSVRPESNGVSLVIDRTATALYDSGPLVRFISKIMGIQNRADFMNLKEFRDSDRKRIEKELKGIVIQVTHLTYKRKYKVIGMSKEPATRVTFDYKKTDPRGMSVRVLALSKEIDLGKISVMEFFEKHYPDRCPLHFGHLPCIMVGNSKNPNYLPLDVCELVPDQHVSKNLTNEQMVEMIRSSASQTPANRLAFIRESAKSTILDSKPYMKEFGISFAAGNAPLKIEGRVLVPPQLMYGNGRPLNPFDGKWDVRNQQFYEPRHLEHWIIISLTPNLEPKMEALERAIKESGTKLGMRVMAATKRVSVRSYDQNTITNIFKKALEVTGGRLQMMVFIITPKYQYLYESIKKVGDVDFGIVTQCIKEANLNNLRPPLMQNVMLKVNTKLGGVNAVLTNIPVLKKRTMLVGVDCSHPGVGDRMSRSVSACVASFDHSYVKYFATTRLQRRVQEISQELQEMMLDLLREYSNRNNGELPEQIIVYRDGVSEGQFNAALQQEIKALSKTFAAEREGYEPQLTYIVVQKRHHTRFFPSNPAEGVGRAKNVPPGLVVDTDVVSKTHFDYFLCSHEGIQGTSRPTHYFILWDDNKFTPDQLQQLTFALTHVYARCTRSISYPAPIAYAHLAAYRTQRHIIGFKQREDSESGSYGGSSVGVAAPRRHGVGGDEVLMDKMKINAAFKSQMYFC</sequence>
<dbReference type="InterPro" id="IPR003100">
    <property type="entry name" value="PAZ_dom"/>
</dbReference>
<dbReference type="InterPro" id="IPR014811">
    <property type="entry name" value="ArgoL1"/>
</dbReference>
<dbReference type="GO" id="GO:0034587">
    <property type="term" value="P:piRNA processing"/>
    <property type="evidence" value="ECO:0007669"/>
    <property type="project" value="UniProtKB-ARBA"/>
</dbReference>
<name>A0A7R9QL98_9ACAR</name>
<feature type="region of interest" description="Disordered" evidence="1">
    <location>
        <begin position="1"/>
        <end position="22"/>
    </location>
</feature>
<feature type="domain" description="Piwi" evidence="3">
    <location>
        <begin position="581"/>
        <end position="881"/>
    </location>
</feature>
<dbReference type="InterPro" id="IPR012337">
    <property type="entry name" value="RNaseH-like_sf"/>
</dbReference>
<dbReference type="EMBL" id="OC918875">
    <property type="protein sequence ID" value="CAD7650278.1"/>
    <property type="molecule type" value="Genomic_DNA"/>
</dbReference>
<dbReference type="InterPro" id="IPR036085">
    <property type="entry name" value="PAZ_dom_sf"/>
</dbReference>
<dbReference type="PROSITE" id="PS50821">
    <property type="entry name" value="PAZ"/>
    <property type="match status" value="1"/>
</dbReference>
<dbReference type="InterPro" id="IPR032474">
    <property type="entry name" value="Argonaute_N"/>
</dbReference>
<keyword evidence="5" id="KW-1185">Reference proteome</keyword>
<reference evidence="4" key="1">
    <citation type="submission" date="2020-11" db="EMBL/GenBank/DDBJ databases">
        <authorList>
            <person name="Tran Van P."/>
        </authorList>
    </citation>
    <scope>NUCLEOTIDE SEQUENCE</scope>
</reference>
<dbReference type="EMBL" id="CAJPVJ010004050">
    <property type="protein sequence ID" value="CAG2168234.1"/>
    <property type="molecule type" value="Genomic_DNA"/>
</dbReference>
<dbReference type="Pfam" id="PF02170">
    <property type="entry name" value="PAZ"/>
    <property type="match status" value="1"/>
</dbReference>
<dbReference type="Gene3D" id="2.170.260.10">
    <property type="entry name" value="paz domain"/>
    <property type="match status" value="1"/>
</dbReference>
<evidence type="ECO:0000259" key="2">
    <source>
        <dbReference type="PROSITE" id="PS50821"/>
    </source>
</evidence>
<dbReference type="Pfam" id="PF02171">
    <property type="entry name" value="Piwi"/>
    <property type="match status" value="1"/>
</dbReference>
<dbReference type="InterPro" id="IPR036397">
    <property type="entry name" value="RNaseH_sf"/>
</dbReference>
<dbReference type="Proteomes" id="UP000728032">
    <property type="component" value="Unassembled WGS sequence"/>
</dbReference>
<evidence type="ECO:0000256" key="1">
    <source>
        <dbReference type="SAM" id="MobiDB-lite"/>
    </source>
</evidence>
<feature type="domain" description="PAZ" evidence="2">
    <location>
        <begin position="276"/>
        <end position="412"/>
    </location>
</feature>
<gene>
    <name evidence="4" type="ORF">ONB1V03_LOCUS7725</name>
</gene>
<dbReference type="Gene3D" id="3.30.420.10">
    <property type="entry name" value="Ribonuclease H-like superfamily/Ribonuclease H"/>
    <property type="match status" value="1"/>
</dbReference>
<dbReference type="PROSITE" id="PS50822">
    <property type="entry name" value="PIWI"/>
    <property type="match status" value="1"/>
</dbReference>
<evidence type="ECO:0000259" key="3">
    <source>
        <dbReference type="PROSITE" id="PS50822"/>
    </source>
</evidence>
<proteinExistence type="predicted"/>
<dbReference type="OrthoDB" id="6496092at2759"/>
<dbReference type="InterPro" id="IPR003165">
    <property type="entry name" value="Piwi"/>
</dbReference>